<evidence type="ECO:0000313" key="3">
    <source>
        <dbReference type="Proteomes" id="UP001500067"/>
    </source>
</evidence>
<organism evidence="2 3">
    <name type="scientific">Nemorincola caseinilytica</name>
    <dbReference type="NCBI Taxonomy" id="2054315"/>
    <lineage>
        <taxon>Bacteria</taxon>
        <taxon>Pseudomonadati</taxon>
        <taxon>Bacteroidota</taxon>
        <taxon>Chitinophagia</taxon>
        <taxon>Chitinophagales</taxon>
        <taxon>Chitinophagaceae</taxon>
        <taxon>Nemorincola</taxon>
    </lineage>
</organism>
<dbReference type="EMBL" id="BAABFA010000001">
    <property type="protein sequence ID" value="GAA4459755.1"/>
    <property type="molecule type" value="Genomic_DNA"/>
</dbReference>
<keyword evidence="1" id="KW-0812">Transmembrane</keyword>
<keyword evidence="1" id="KW-0472">Membrane</keyword>
<sequence length="155" mass="17998">MFFTRTYEFDLGGSRDEFMKKLIGKHVTIHNLDFEIYEQEERLCIAPHAEQVTSIKTLPITWVDLKSNNGRQRISMRSSIRQLDAGGPQLIIIFCIFLLVAAIVLLFTSGGDKKIMFTFLGLDAIIYGLFWLRMKRGYLDYVHKIRDYVKDRAKG</sequence>
<name>A0ABP8N551_9BACT</name>
<evidence type="ECO:0000256" key="1">
    <source>
        <dbReference type="SAM" id="Phobius"/>
    </source>
</evidence>
<protein>
    <submittedName>
        <fullName evidence="2">Uncharacterized protein</fullName>
    </submittedName>
</protein>
<reference evidence="3" key="1">
    <citation type="journal article" date="2019" name="Int. J. Syst. Evol. Microbiol.">
        <title>The Global Catalogue of Microorganisms (GCM) 10K type strain sequencing project: providing services to taxonomists for standard genome sequencing and annotation.</title>
        <authorList>
            <consortium name="The Broad Institute Genomics Platform"/>
            <consortium name="The Broad Institute Genome Sequencing Center for Infectious Disease"/>
            <person name="Wu L."/>
            <person name="Ma J."/>
        </authorList>
    </citation>
    <scope>NUCLEOTIDE SEQUENCE [LARGE SCALE GENOMIC DNA]</scope>
    <source>
        <strain evidence="3">JCM 32105</strain>
    </source>
</reference>
<keyword evidence="3" id="KW-1185">Reference proteome</keyword>
<proteinExistence type="predicted"/>
<feature type="transmembrane region" description="Helical" evidence="1">
    <location>
        <begin position="90"/>
        <end position="109"/>
    </location>
</feature>
<accession>A0ABP8N551</accession>
<dbReference type="Proteomes" id="UP001500067">
    <property type="component" value="Unassembled WGS sequence"/>
</dbReference>
<dbReference type="RefSeq" id="WP_345076965.1">
    <property type="nucleotide sequence ID" value="NZ_BAABFA010000001.1"/>
</dbReference>
<gene>
    <name evidence="2" type="ORF">GCM10023093_01320</name>
</gene>
<feature type="transmembrane region" description="Helical" evidence="1">
    <location>
        <begin position="115"/>
        <end position="132"/>
    </location>
</feature>
<evidence type="ECO:0000313" key="2">
    <source>
        <dbReference type="EMBL" id="GAA4459755.1"/>
    </source>
</evidence>
<comment type="caution">
    <text evidence="2">The sequence shown here is derived from an EMBL/GenBank/DDBJ whole genome shotgun (WGS) entry which is preliminary data.</text>
</comment>
<keyword evidence="1" id="KW-1133">Transmembrane helix</keyword>